<accession>A0A2W7FZN9</accession>
<keyword evidence="2" id="KW-1185">Reference proteome</keyword>
<dbReference type="EMBL" id="QKUB01000005">
    <property type="protein sequence ID" value="PZV99879.1"/>
    <property type="molecule type" value="Genomic_DNA"/>
</dbReference>
<evidence type="ECO:0000313" key="1">
    <source>
        <dbReference type="EMBL" id="PZV99879.1"/>
    </source>
</evidence>
<organism evidence="1 2">
    <name type="scientific">Metamycoplasma auris</name>
    <dbReference type="NCBI Taxonomy" id="51363"/>
    <lineage>
        <taxon>Bacteria</taxon>
        <taxon>Bacillati</taxon>
        <taxon>Mycoplasmatota</taxon>
        <taxon>Mycoplasmoidales</taxon>
        <taxon>Metamycoplasmataceae</taxon>
        <taxon>Metamycoplasma</taxon>
    </lineage>
</organism>
<dbReference type="RefSeq" id="WP_111518572.1">
    <property type="nucleotide sequence ID" value="NZ_QKUB01000005.1"/>
</dbReference>
<reference evidence="1 2" key="1">
    <citation type="submission" date="2018-06" db="EMBL/GenBank/DDBJ databases">
        <title>Genomic Encyclopedia of Archaeal and Bacterial Type Strains, Phase II (KMG-II): from individual species to whole genera.</title>
        <authorList>
            <person name="Goeker M."/>
        </authorList>
    </citation>
    <scope>NUCLEOTIDE SEQUENCE [LARGE SCALE GENOMIC DNA]</scope>
    <source>
        <strain evidence="1 2">ATCC 51348</strain>
    </source>
</reference>
<dbReference type="Pfam" id="PF13177">
    <property type="entry name" value="DNA_pol3_delta2"/>
    <property type="match status" value="1"/>
</dbReference>
<dbReference type="SUPFAM" id="SSF52540">
    <property type="entry name" value="P-loop containing nucleoside triphosphate hydrolases"/>
    <property type="match status" value="1"/>
</dbReference>
<sequence>MVHPIFKKIINNSIIEKKLGQFYLISSKTIKSFDEYFLYFINHINNENFEKMSNINFGELYFFIDGKNQIIAKQNILDAIKNTSETSILAYKKRKILIINSIESGSQQSLNSLLKFLENPPHNTIILASCNFISQVIKTIKSRAFIIEIPNEINDPVLDANNDFYVNFFASINEDYDEDLIVLLESLKKAIFESHSNPYALIKIIIKDFNSENKEIFLNFAIYCFFLIYKLKKEINDLSILKEFNLKKEMFDYIPIYKIINLFKEIKKNLKNAANFNLQKSKLLIKLEDFYGL</sequence>
<gene>
    <name evidence="1" type="ORF">BCF89_1057</name>
</gene>
<dbReference type="OrthoDB" id="9810148at2"/>
<dbReference type="AlphaFoldDB" id="A0A2W7FZN9"/>
<dbReference type="Gene3D" id="3.40.50.300">
    <property type="entry name" value="P-loop containing nucleotide triphosphate hydrolases"/>
    <property type="match status" value="1"/>
</dbReference>
<comment type="caution">
    <text evidence="1">The sequence shown here is derived from an EMBL/GenBank/DDBJ whole genome shotgun (WGS) entry which is preliminary data.</text>
</comment>
<name>A0A2W7FZN9_9BACT</name>
<dbReference type="Proteomes" id="UP000249646">
    <property type="component" value="Unassembled WGS sequence"/>
</dbReference>
<dbReference type="InterPro" id="IPR027417">
    <property type="entry name" value="P-loop_NTPase"/>
</dbReference>
<evidence type="ECO:0000313" key="2">
    <source>
        <dbReference type="Proteomes" id="UP000249646"/>
    </source>
</evidence>
<proteinExistence type="predicted"/>
<protein>
    <submittedName>
        <fullName evidence="1">DNA polymerase-3 subunit delta</fullName>
    </submittedName>
</protein>